<dbReference type="RefSeq" id="WP_305028892.1">
    <property type="nucleotide sequence ID" value="NZ_JAUQTA010000002.1"/>
</dbReference>
<comment type="caution">
    <text evidence="2">The sequence shown here is derived from an EMBL/GenBank/DDBJ whole genome shotgun (WGS) entry which is preliminary data.</text>
</comment>
<dbReference type="Gene3D" id="1.10.287.100">
    <property type="match status" value="1"/>
</dbReference>
<dbReference type="SUPFAM" id="SSF159659">
    <property type="entry name" value="Cgl1923-like"/>
    <property type="match status" value="1"/>
</dbReference>
<evidence type="ECO:0000256" key="1">
    <source>
        <dbReference type="SAM" id="MobiDB-lite"/>
    </source>
</evidence>
<dbReference type="PIRSF" id="PIRSF028754">
    <property type="entry name" value="UCP028754"/>
    <property type="match status" value="1"/>
</dbReference>
<gene>
    <name evidence="2" type="ORF">Q5722_14080</name>
</gene>
<dbReference type="Pfam" id="PF09754">
    <property type="entry name" value="PAC2"/>
    <property type="match status" value="1"/>
</dbReference>
<protein>
    <submittedName>
        <fullName evidence="2">PAC2 family protein</fullName>
    </submittedName>
</protein>
<evidence type="ECO:0000313" key="3">
    <source>
        <dbReference type="Proteomes" id="UP001233314"/>
    </source>
</evidence>
<organism evidence="2 3">
    <name type="scientific">Nocardioides jiangxiensis</name>
    <dbReference type="NCBI Taxonomy" id="3064524"/>
    <lineage>
        <taxon>Bacteria</taxon>
        <taxon>Bacillati</taxon>
        <taxon>Actinomycetota</taxon>
        <taxon>Actinomycetes</taxon>
        <taxon>Propionibacteriales</taxon>
        <taxon>Nocardioidaceae</taxon>
        <taxon>Nocardioides</taxon>
    </lineage>
</organism>
<sequence>MAGSNRFVHIVDDVTDLGDDPVLVVALHGFLDAGNGSVLAVDHLEAGGAGPVVATFDVDAFHDYRARRPAISFVEDHYESYDAPRLVVRVQRDVTGRAFLLLSGPEPDNRWEAFVGAVREVVEALDVALVVSLGSVPMAVPHTRPLAVTQHANRRELLLRANQWRGELRIPSSAQALLEVRLGESGHPMTGWVAHVPHYVQGGEYPEAARALLAGVEDSTGLTFDLDALKVAAERRSVEIAEHLAENPDVAELVAGMEQQYDAFQRGVDESLLATDQPIPTGEELGAEFEKFLAGLDGPDTTTDVPDSPEGDD</sequence>
<accession>A0ABT9B443</accession>
<evidence type="ECO:0000313" key="2">
    <source>
        <dbReference type="EMBL" id="MDO7869497.1"/>
    </source>
</evidence>
<dbReference type="EMBL" id="JAUQTA010000002">
    <property type="protein sequence ID" value="MDO7869497.1"/>
    <property type="molecule type" value="Genomic_DNA"/>
</dbReference>
<dbReference type="Gene3D" id="3.40.50.10900">
    <property type="entry name" value="PAC-like subunit"/>
    <property type="match status" value="1"/>
</dbReference>
<feature type="region of interest" description="Disordered" evidence="1">
    <location>
        <begin position="293"/>
        <end position="313"/>
    </location>
</feature>
<reference evidence="2 3" key="1">
    <citation type="submission" date="2023-07" db="EMBL/GenBank/DDBJ databases">
        <title>Nocardioides sp. nov WY-20 isolated from soil.</title>
        <authorList>
            <person name="Liu B."/>
            <person name="Wan Y."/>
        </authorList>
    </citation>
    <scope>NUCLEOTIDE SEQUENCE [LARGE SCALE GENOMIC DNA]</scope>
    <source>
        <strain evidence="2 3">WY-20</strain>
    </source>
</reference>
<proteinExistence type="predicted"/>
<dbReference type="InterPro" id="IPR038389">
    <property type="entry name" value="PSMG2_sf"/>
</dbReference>
<dbReference type="InterPro" id="IPR008492">
    <property type="entry name" value="Rv2714-like"/>
</dbReference>
<dbReference type="InterPro" id="IPR019151">
    <property type="entry name" value="Proteasome_assmbl_chaperone_2"/>
</dbReference>
<name>A0ABT9B443_9ACTN</name>
<keyword evidence="3" id="KW-1185">Reference proteome</keyword>
<dbReference type="Proteomes" id="UP001233314">
    <property type="component" value="Unassembled WGS sequence"/>
</dbReference>